<dbReference type="AlphaFoldDB" id="A0A4V3A786"/>
<proteinExistence type="predicted"/>
<dbReference type="Gene3D" id="3.30.160.150">
    <property type="entry name" value="Lipoprotein like domain"/>
    <property type="match status" value="1"/>
</dbReference>
<comment type="caution">
    <text evidence="1">The sequence shown here is derived from an EMBL/GenBank/DDBJ whole genome shotgun (WGS) entry which is preliminary data.</text>
</comment>
<name>A0A4V3A786_9HYPH</name>
<dbReference type="PROSITE" id="PS51257">
    <property type="entry name" value="PROKAR_LIPOPROTEIN"/>
    <property type="match status" value="1"/>
</dbReference>
<reference evidence="1 2" key="1">
    <citation type="journal article" date="2013" name="Int. J. Syst. Evol. Microbiol.">
        <title>Hoeflea suaedae sp. nov., an endophytic bacterium isolated from the root of the halophyte Suaeda maritima.</title>
        <authorList>
            <person name="Chung E.J."/>
            <person name="Park J.A."/>
            <person name="Pramanik P."/>
            <person name="Bibi F."/>
            <person name="Jeon C.O."/>
            <person name="Chung Y.R."/>
        </authorList>
    </citation>
    <scope>NUCLEOTIDE SEQUENCE [LARGE SCALE GENOMIC DNA]</scope>
    <source>
        <strain evidence="1 2">YC6898</strain>
    </source>
</reference>
<dbReference type="RefSeq" id="WP_133282642.1">
    <property type="nucleotide sequence ID" value="NZ_SMSI01000001.1"/>
</dbReference>
<dbReference type="Proteomes" id="UP000295131">
    <property type="component" value="Unassembled WGS sequence"/>
</dbReference>
<evidence type="ECO:0000313" key="2">
    <source>
        <dbReference type="Proteomes" id="UP000295131"/>
    </source>
</evidence>
<keyword evidence="2" id="KW-1185">Reference proteome</keyword>
<dbReference type="EMBL" id="SMSI01000001">
    <property type="protein sequence ID" value="TDH37805.1"/>
    <property type="molecule type" value="Genomic_DNA"/>
</dbReference>
<sequence>MSSSRQVLRGLGIASLLVAAALSLSACQVRPLYADMEGKERSISITEPGSRVEQVVRNELIFAFSGGSGEPANTAYQMDLKVTAKETGVLSAGTNDEFTAARVVVIGAYKMIDQATGKTLFTGERQAVAQVDNPDQEYADVRAIRDAENRAAREAAAFLNADIAGKFSRMGL</sequence>
<dbReference type="OrthoDB" id="7678210at2"/>
<organism evidence="1 2">
    <name type="scientific">Pseudohoeflea suaedae</name>
    <dbReference type="NCBI Taxonomy" id="877384"/>
    <lineage>
        <taxon>Bacteria</taxon>
        <taxon>Pseudomonadati</taxon>
        <taxon>Pseudomonadota</taxon>
        <taxon>Alphaproteobacteria</taxon>
        <taxon>Hyphomicrobiales</taxon>
        <taxon>Rhizobiaceae</taxon>
        <taxon>Pseudohoeflea</taxon>
    </lineage>
</organism>
<evidence type="ECO:0000313" key="1">
    <source>
        <dbReference type="EMBL" id="TDH37805.1"/>
    </source>
</evidence>
<protein>
    <recommendedName>
        <fullName evidence="3">LPS-assembly lipoprotein</fullName>
    </recommendedName>
</protein>
<accession>A0A4V3A786</accession>
<evidence type="ECO:0008006" key="3">
    <source>
        <dbReference type="Google" id="ProtNLM"/>
    </source>
</evidence>
<gene>
    <name evidence="1" type="ORF">E2A64_01295</name>
</gene>